<dbReference type="InterPro" id="IPR017871">
    <property type="entry name" value="ABC_transporter-like_CS"/>
</dbReference>
<dbReference type="Gene3D" id="3.40.50.300">
    <property type="entry name" value="P-loop containing nucleotide triphosphate hydrolases"/>
    <property type="match status" value="1"/>
</dbReference>
<reference evidence="7 8" key="1">
    <citation type="submission" date="2024-01" db="EMBL/GenBank/DDBJ databases">
        <title>Multi-omics insights into the function and evolution of sodium benzoate biodegradation pathways in Benzoatithermus flavus gen. nov., sp. nov. from hot spring.</title>
        <authorList>
            <person name="Hu C.-J."/>
            <person name="Li W.-J."/>
        </authorList>
    </citation>
    <scope>NUCLEOTIDE SEQUENCE [LARGE SCALE GENOMIC DNA]</scope>
    <source>
        <strain evidence="7 8">SYSU G07066</strain>
    </source>
</reference>
<keyword evidence="3" id="KW-0547">Nucleotide-binding</keyword>
<dbReference type="InterPro" id="IPR003593">
    <property type="entry name" value="AAA+_ATPase"/>
</dbReference>
<feature type="domain" description="PID" evidence="5">
    <location>
        <begin position="320"/>
        <end position="366"/>
    </location>
</feature>
<dbReference type="InterPro" id="IPR027417">
    <property type="entry name" value="P-loop_NTPase"/>
</dbReference>
<dbReference type="SMART" id="SM00382">
    <property type="entry name" value="AAA"/>
    <property type="match status" value="1"/>
</dbReference>
<dbReference type="InterPro" id="IPR003439">
    <property type="entry name" value="ABC_transporter-like_ATP-bd"/>
</dbReference>
<keyword evidence="2" id="KW-0813">Transport</keyword>
<proteinExistence type="inferred from homology"/>
<evidence type="ECO:0000256" key="4">
    <source>
        <dbReference type="ARBA" id="ARBA00022840"/>
    </source>
</evidence>
<dbReference type="SUPFAM" id="SSF50331">
    <property type="entry name" value="MOP-like"/>
    <property type="match status" value="1"/>
</dbReference>
<dbReference type="PANTHER" id="PTHR43875">
    <property type="entry name" value="MALTODEXTRIN IMPORT ATP-BINDING PROTEIN MSMX"/>
    <property type="match status" value="1"/>
</dbReference>
<dbReference type="Gene3D" id="2.40.50.100">
    <property type="match status" value="1"/>
</dbReference>
<name>A0ABU8XVC8_9PROT</name>
<dbReference type="EMBL" id="JBBLZC010000022">
    <property type="protein sequence ID" value="MEK0085150.1"/>
    <property type="molecule type" value="Genomic_DNA"/>
</dbReference>
<evidence type="ECO:0000313" key="7">
    <source>
        <dbReference type="EMBL" id="MEK0085150.1"/>
    </source>
</evidence>
<dbReference type="PROSITE" id="PS50893">
    <property type="entry name" value="ABC_TRANSPORTER_2"/>
    <property type="match status" value="1"/>
</dbReference>
<dbReference type="InterPro" id="IPR015855">
    <property type="entry name" value="ABC_transpr_MalK-like"/>
</dbReference>
<dbReference type="InterPro" id="IPR040582">
    <property type="entry name" value="OB_MalK-like"/>
</dbReference>
<dbReference type="SUPFAM" id="SSF52540">
    <property type="entry name" value="P-loop containing nucleoside triphosphate hydrolases"/>
    <property type="match status" value="1"/>
</dbReference>
<dbReference type="InterPro" id="IPR006020">
    <property type="entry name" value="PTB/PI_dom"/>
</dbReference>
<evidence type="ECO:0000313" key="8">
    <source>
        <dbReference type="Proteomes" id="UP001375743"/>
    </source>
</evidence>
<comment type="similarity">
    <text evidence="1">Belongs to the ABC transporter superfamily.</text>
</comment>
<dbReference type="PANTHER" id="PTHR43875:SF10">
    <property type="entry name" value="BLL2173 PROTEIN"/>
    <property type="match status" value="1"/>
</dbReference>
<dbReference type="RefSeq" id="WP_418160997.1">
    <property type="nucleotide sequence ID" value="NZ_JBBLZC010000022.1"/>
</dbReference>
<dbReference type="InterPro" id="IPR008995">
    <property type="entry name" value="Mo/tungstate-bd_C_term_dom"/>
</dbReference>
<dbReference type="Gene3D" id="2.40.50.140">
    <property type="entry name" value="Nucleic acid-binding proteins"/>
    <property type="match status" value="1"/>
</dbReference>
<keyword evidence="8" id="KW-1185">Reference proteome</keyword>
<dbReference type="Proteomes" id="UP001375743">
    <property type="component" value="Unassembled WGS sequence"/>
</dbReference>
<dbReference type="GO" id="GO:0005524">
    <property type="term" value="F:ATP binding"/>
    <property type="evidence" value="ECO:0007669"/>
    <property type="project" value="UniProtKB-KW"/>
</dbReference>
<evidence type="ECO:0000259" key="6">
    <source>
        <dbReference type="PROSITE" id="PS50893"/>
    </source>
</evidence>
<organism evidence="7 8">
    <name type="scientific">Benzoatithermus flavus</name>
    <dbReference type="NCBI Taxonomy" id="3108223"/>
    <lineage>
        <taxon>Bacteria</taxon>
        <taxon>Pseudomonadati</taxon>
        <taxon>Pseudomonadota</taxon>
        <taxon>Alphaproteobacteria</taxon>
        <taxon>Geminicoccales</taxon>
        <taxon>Geminicoccaceae</taxon>
        <taxon>Benzoatithermus</taxon>
    </lineage>
</organism>
<evidence type="ECO:0000256" key="2">
    <source>
        <dbReference type="ARBA" id="ARBA00022448"/>
    </source>
</evidence>
<evidence type="ECO:0000259" key="5">
    <source>
        <dbReference type="PROSITE" id="PS01179"/>
    </source>
</evidence>
<evidence type="ECO:0000256" key="1">
    <source>
        <dbReference type="ARBA" id="ARBA00005417"/>
    </source>
</evidence>
<dbReference type="InterPro" id="IPR047641">
    <property type="entry name" value="ABC_transpr_MalK/UgpC-like"/>
</dbReference>
<sequence length="366" mass="40891">MARLRIRGLTKNYGRVQALRGIDLDIAEGEFCVFVGPSGCGKSTLLRTIAGLEDIDGGTIDIDGEVVNGMRPRDRNIAMVFQNYALYPYLNVFENIAFGLRARRFGEAEIRRRVERAAEMLGISHLLDRLPRALSGGQRQRVAIGRAIVRDARLFLFDEPLSNLDAQLREGMRAEIKRLHQEIGKTTIYVTHDQVEAMTLADRIVLLKDGRIEQQGAPLDLFERPATRFVAGFLGSPQMNFVPCRLEPANGGLVARFTDGRFLPLPHERIGRYAPWRGRELILGVRPEHLSRPDGAAHRPGQAPLRVLIDLVQPTGTRTYAAFRLGGVEVTAELPAHLVERAGTELELLVDTQRVILIDPETERVI</sequence>
<dbReference type="InterPro" id="IPR012340">
    <property type="entry name" value="NA-bd_OB-fold"/>
</dbReference>
<feature type="domain" description="ABC transporter" evidence="6">
    <location>
        <begin position="4"/>
        <end position="234"/>
    </location>
</feature>
<protein>
    <submittedName>
        <fullName evidence="7">Sn-glycerol-3-phosphate ABC transporter ATP-binding protein UgpC</fullName>
    </submittedName>
</protein>
<comment type="caution">
    <text evidence="7">The sequence shown here is derived from an EMBL/GenBank/DDBJ whole genome shotgun (WGS) entry which is preliminary data.</text>
</comment>
<dbReference type="PROSITE" id="PS00211">
    <property type="entry name" value="ABC_TRANSPORTER_1"/>
    <property type="match status" value="1"/>
</dbReference>
<dbReference type="Pfam" id="PF00005">
    <property type="entry name" value="ABC_tran"/>
    <property type="match status" value="1"/>
</dbReference>
<dbReference type="Pfam" id="PF17912">
    <property type="entry name" value="OB_MalK"/>
    <property type="match status" value="1"/>
</dbReference>
<keyword evidence="4 7" id="KW-0067">ATP-binding</keyword>
<dbReference type="PROSITE" id="PS01179">
    <property type="entry name" value="PID"/>
    <property type="match status" value="1"/>
</dbReference>
<dbReference type="CDD" id="cd03301">
    <property type="entry name" value="ABC_MalK_N"/>
    <property type="match status" value="1"/>
</dbReference>
<gene>
    <name evidence="7" type="primary">ugpC</name>
    <name evidence="7" type="ORF">U1T56_18510</name>
</gene>
<dbReference type="NCBIfam" id="NF008653">
    <property type="entry name" value="PRK11650.1"/>
    <property type="match status" value="1"/>
</dbReference>
<accession>A0ABU8XVC8</accession>
<evidence type="ECO:0000256" key="3">
    <source>
        <dbReference type="ARBA" id="ARBA00022741"/>
    </source>
</evidence>